<proteinExistence type="predicted"/>
<evidence type="ECO:0000313" key="2">
    <source>
        <dbReference type="Proteomes" id="UP000886884"/>
    </source>
</evidence>
<accession>A0A9D1TCZ6</accession>
<name>A0A9D1TCZ6_9FIRM</name>
<organism evidence="1 2">
    <name type="scientific">Candidatus Ornithocaccomicrobium faecavium</name>
    <dbReference type="NCBI Taxonomy" id="2840890"/>
    <lineage>
        <taxon>Bacteria</taxon>
        <taxon>Bacillati</taxon>
        <taxon>Bacillota</taxon>
        <taxon>Clostridia</taxon>
        <taxon>Candidatus Ornithocaccomicrobium</taxon>
    </lineage>
</organism>
<protein>
    <submittedName>
        <fullName evidence="1">Uncharacterized protein</fullName>
    </submittedName>
</protein>
<comment type="caution">
    <text evidence="1">The sequence shown here is derived from an EMBL/GenBank/DDBJ whole genome shotgun (WGS) entry which is preliminary data.</text>
</comment>
<evidence type="ECO:0000313" key="1">
    <source>
        <dbReference type="EMBL" id="HIV27297.1"/>
    </source>
</evidence>
<gene>
    <name evidence="1" type="ORF">IAA64_04970</name>
</gene>
<reference evidence="1" key="2">
    <citation type="journal article" date="2021" name="PeerJ">
        <title>Extensive microbial diversity within the chicken gut microbiome revealed by metagenomics and culture.</title>
        <authorList>
            <person name="Gilroy R."/>
            <person name="Ravi A."/>
            <person name="Getino M."/>
            <person name="Pursley I."/>
            <person name="Horton D.L."/>
            <person name="Alikhan N.F."/>
            <person name="Baker D."/>
            <person name="Gharbi K."/>
            <person name="Hall N."/>
            <person name="Watson M."/>
            <person name="Adriaenssens E.M."/>
            <person name="Foster-Nyarko E."/>
            <person name="Jarju S."/>
            <person name="Secka A."/>
            <person name="Antonio M."/>
            <person name="Oren A."/>
            <person name="Chaudhuri R.R."/>
            <person name="La Ragione R."/>
            <person name="Hildebrand F."/>
            <person name="Pallen M.J."/>
        </authorList>
    </citation>
    <scope>NUCLEOTIDE SEQUENCE</scope>
    <source>
        <strain evidence="1">CHK183-6373</strain>
    </source>
</reference>
<dbReference type="Proteomes" id="UP000886884">
    <property type="component" value="Unassembled WGS sequence"/>
</dbReference>
<sequence length="93" mass="10421">MELNLSAEQRKRLAAFLESDEDCERLPGNEFVADLYEAQPPLTLNLFVDGEKVELLAAAQLLYDPELDAYYMGDPVEDTNAVVRALLRAMEGD</sequence>
<dbReference type="EMBL" id="DVOT01000089">
    <property type="protein sequence ID" value="HIV27297.1"/>
    <property type="molecule type" value="Genomic_DNA"/>
</dbReference>
<reference evidence="1" key="1">
    <citation type="submission" date="2020-10" db="EMBL/GenBank/DDBJ databases">
        <authorList>
            <person name="Gilroy R."/>
        </authorList>
    </citation>
    <scope>NUCLEOTIDE SEQUENCE</scope>
    <source>
        <strain evidence="1">CHK183-6373</strain>
    </source>
</reference>
<dbReference type="AlphaFoldDB" id="A0A9D1TCZ6"/>